<dbReference type="PROSITE" id="PS00108">
    <property type="entry name" value="PROTEIN_KINASE_ST"/>
    <property type="match status" value="1"/>
</dbReference>
<keyword evidence="2" id="KW-0723">Serine/threonine-protein kinase</keyword>
<dbReference type="InterPro" id="IPR011009">
    <property type="entry name" value="Kinase-like_dom_sf"/>
</dbReference>
<dbReference type="AlphaFoldDB" id="A0A8T0PUH9"/>
<evidence type="ECO:0000313" key="10">
    <source>
        <dbReference type="EMBL" id="KAG2563992.1"/>
    </source>
</evidence>
<dbReference type="PANTHER" id="PTHR27006">
    <property type="entry name" value="PROMASTIGOTE SURFACE ANTIGEN PROTEIN PSA"/>
    <property type="match status" value="1"/>
</dbReference>
<dbReference type="PROSITE" id="PS50011">
    <property type="entry name" value="PROTEIN_KINASE_DOM"/>
    <property type="match status" value="1"/>
</dbReference>
<dbReference type="EMBL" id="CM029051">
    <property type="protein sequence ID" value="KAG2563992.1"/>
    <property type="molecule type" value="Genomic_DNA"/>
</dbReference>
<dbReference type="FunFam" id="3.30.200.20:FF:000466">
    <property type="entry name" value="Putative LRR receptor-like serine/threonine-protein kinase"/>
    <property type="match status" value="1"/>
</dbReference>
<reference evidence="10" key="1">
    <citation type="submission" date="2020-05" db="EMBL/GenBank/DDBJ databases">
        <title>WGS assembly of Panicum virgatum.</title>
        <authorList>
            <person name="Lovell J.T."/>
            <person name="Jenkins J."/>
            <person name="Shu S."/>
            <person name="Juenger T.E."/>
            <person name="Schmutz J."/>
        </authorList>
    </citation>
    <scope>NUCLEOTIDE SEQUENCE</scope>
    <source>
        <strain evidence="10">AP13</strain>
    </source>
</reference>
<name>A0A8T0PUH9_PANVG</name>
<dbReference type="PANTHER" id="PTHR27006:SF601">
    <property type="entry name" value="PROTEIN KINASE DOMAIN-CONTAINING PROTEIN"/>
    <property type="match status" value="1"/>
</dbReference>
<evidence type="ECO:0000259" key="9">
    <source>
        <dbReference type="PROSITE" id="PS50011"/>
    </source>
</evidence>
<dbReference type="EC" id="2.7.11.1" evidence="1"/>
<accession>A0A8T0PUH9</accession>
<dbReference type="SUPFAM" id="SSF56112">
    <property type="entry name" value="Protein kinase-like (PK-like)"/>
    <property type="match status" value="1"/>
</dbReference>
<dbReference type="Proteomes" id="UP000823388">
    <property type="component" value="Chromosome 8K"/>
</dbReference>
<keyword evidence="5" id="KW-0418">Kinase</keyword>
<gene>
    <name evidence="10" type="ORF">PVAP13_8KG341802</name>
</gene>
<keyword evidence="11" id="KW-1185">Reference proteome</keyword>
<dbReference type="GO" id="GO:0005524">
    <property type="term" value="F:ATP binding"/>
    <property type="evidence" value="ECO:0007669"/>
    <property type="project" value="UniProtKB-KW"/>
</dbReference>
<keyword evidence="3" id="KW-0808">Transferase</keyword>
<evidence type="ECO:0000256" key="5">
    <source>
        <dbReference type="ARBA" id="ARBA00022777"/>
    </source>
</evidence>
<evidence type="ECO:0000256" key="8">
    <source>
        <dbReference type="ARBA" id="ARBA00048679"/>
    </source>
</evidence>
<proteinExistence type="predicted"/>
<evidence type="ECO:0000256" key="7">
    <source>
        <dbReference type="ARBA" id="ARBA00047899"/>
    </source>
</evidence>
<dbReference type="SMART" id="SM00220">
    <property type="entry name" value="S_TKc"/>
    <property type="match status" value="1"/>
</dbReference>
<evidence type="ECO:0000256" key="2">
    <source>
        <dbReference type="ARBA" id="ARBA00022527"/>
    </source>
</evidence>
<evidence type="ECO:0000313" key="11">
    <source>
        <dbReference type="Proteomes" id="UP000823388"/>
    </source>
</evidence>
<dbReference type="GO" id="GO:0004674">
    <property type="term" value="F:protein serine/threonine kinase activity"/>
    <property type="evidence" value="ECO:0007669"/>
    <property type="project" value="UniProtKB-KW"/>
</dbReference>
<comment type="catalytic activity">
    <reaction evidence="8">
        <text>L-seryl-[protein] + ATP = O-phospho-L-seryl-[protein] + ADP + H(+)</text>
        <dbReference type="Rhea" id="RHEA:17989"/>
        <dbReference type="Rhea" id="RHEA-COMP:9863"/>
        <dbReference type="Rhea" id="RHEA-COMP:11604"/>
        <dbReference type="ChEBI" id="CHEBI:15378"/>
        <dbReference type="ChEBI" id="CHEBI:29999"/>
        <dbReference type="ChEBI" id="CHEBI:30616"/>
        <dbReference type="ChEBI" id="CHEBI:83421"/>
        <dbReference type="ChEBI" id="CHEBI:456216"/>
        <dbReference type="EC" id="2.7.11.1"/>
    </reaction>
</comment>
<dbReference type="InterPro" id="IPR000719">
    <property type="entry name" value="Prot_kinase_dom"/>
</dbReference>
<comment type="caution">
    <text evidence="10">The sequence shown here is derived from an EMBL/GenBank/DDBJ whole genome shotgun (WGS) entry which is preliminary data.</text>
</comment>
<dbReference type="Gene3D" id="1.10.510.10">
    <property type="entry name" value="Transferase(Phosphotransferase) domain 1"/>
    <property type="match status" value="1"/>
</dbReference>
<comment type="catalytic activity">
    <reaction evidence="7">
        <text>L-threonyl-[protein] + ATP = O-phospho-L-threonyl-[protein] + ADP + H(+)</text>
        <dbReference type="Rhea" id="RHEA:46608"/>
        <dbReference type="Rhea" id="RHEA-COMP:11060"/>
        <dbReference type="Rhea" id="RHEA-COMP:11605"/>
        <dbReference type="ChEBI" id="CHEBI:15378"/>
        <dbReference type="ChEBI" id="CHEBI:30013"/>
        <dbReference type="ChEBI" id="CHEBI:30616"/>
        <dbReference type="ChEBI" id="CHEBI:61977"/>
        <dbReference type="ChEBI" id="CHEBI:456216"/>
        <dbReference type="EC" id="2.7.11.1"/>
    </reaction>
</comment>
<sequence>MTIFRTQESASNDNDIKSVEVRAEMEPFTVEDQQQDGNGNIVVSPTWKHWFRRLVQWRHRDPSTSQFIRQLIGHAQLGGFTIFKFSQLAASTNNFSYQNKIGEGSFGPVYKGVLANGVHVAIKKRRVFPESIQSDVQFENELQIIPKLQHANVIKLLGCCTEGNERILVYEYMPKRLKAGVFLSWPLRCRIIEGIAQGAAYLHHHSRLGSLVHGDLKPGNILLDCDMNPRISDFGLVEVLESEEDEKEIDAISGTPGYIDPLLVEIQRISTKSDVYGFGATSLVIMTAHDPLMEFDTGRSLVGHSNGADRRRAMELIDASLRNDPQINEILRCMHIALLCVQPDWADRPTMSEMPEYHLA</sequence>
<evidence type="ECO:0000256" key="6">
    <source>
        <dbReference type="ARBA" id="ARBA00022840"/>
    </source>
</evidence>
<organism evidence="10 11">
    <name type="scientific">Panicum virgatum</name>
    <name type="common">Blackwell switchgrass</name>
    <dbReference type="NCBI Taxonomy" id="38727"/>
    <lineage>
        <taxon>Eukaryota</taxon>
        <taxon>Viridiplantae</taxon>
        <taxon>Streptophyta</taxon>
        <taxon>Embryophyta</taxon>
        <taxon>Tracheophyta</taxon>
        <taxon>Spermatophyta</taxon>
        <taxon>Magnoliopsida</taxon>
        <taxon>Liliopsida</taxon>
        <taxon>Poales</taxon>
        <taxon>Poaceae</taxon>
        <taxon>PACMAD clade</taxon>
        <taxon>Panicoideae</taxon>
        <taxon>Panicodae</taxon>
        <taxon>Paniceae</taxon>
        <taxon>Panicinae</taxon>
        <taxon>Panicum</taxon>
        <taxon>Panicum sect. Hiantes</taxon>
    </lineage>
</organism>
<dbReference type="FunFam" id="1.10.510.10:FF:001023">
    <property type="entry name" value="Os07g0541700 protein"/>
    <property type="match status" value="1"/>
</dbReference>
<evidence type="ECO:0000256" key="4">
    <source>
        <dbReference type="ARBA" id="ARBA00022741"/>
    </source>
</evidence>
<feature type="domain" description="Protein kinase" evidence="9">
    <location>
        <begin position="95"/>
        <end position="360"/>
    </location>
</feature>
<dbReference type="InterPro" id="IPR008271">
    <property type="entry name" value="Ser/Thr_kinase_AS"/>
</dbReference>
<keyword evidence="6" id="KW-0067">ATP-binding</keyword>
<evidence type="ECO:0000256" key="3">
    <source>
        <dbReference type="ARBA" id="ARBA00022679"/>
    </source>
</evidence>
<dbReference type="Pfam" id="PF00069">
    <property type="entry name" value="Pkinase"/>
    <property type="match status" value="1"/>
</dbReference>
<keyword evidence="4" id="KW-0547">Nucleotide-binding</keyword>
<protein>
    <recommendedName>
        <fullName evidence="1">non-specific serine/threonine protein kinase</fullName>
        <ecNumber evidence="1">2.7.11.1</ecNumber>
    </recommendedName>
</protein>
<dbReference type="Gene3D" id="3.30.200.20">
    <property type="entry name" value="Phosphorylase Kinase, domain 1"/>
    <property type="match status" value="1"/>
</dbReference>
<evidence type="ECO:0000256" key="1">
    <source>
        <dbReference type="ARBA" id="ARBA00012513"/>
    </source>
</evidence>